<gene>
    <name evidence="9" type="ORF">BUALT_Bualt09G0123500</name>
</gene>
<comment type="caution">
    <text evidence="9">The sequence shown here is derived from an EMBL/GenBank/DDBJ whole genome shotgun (WGS) entry which is preliminary data.</text>
</comment>
<comment type="similarity">
    <text evidence="6">Belongs to the major facilitator superfamily. Phosphate:H(+) symporter (TC 2.A.1.9) family.</text>
</comment>
<keyword evidence="10" id="KW-1185">Reference proteome</keyword>
<feature type="transmembrane region" description="Helical" evidence="8">
    <location>
        <begin position="294"/>
        <end position="315"/>
    </location>
</feature>
<dbReference type="InterPro" id="IPR000109">
    <property type="entry name" value="POT_fam"/>
</dbReference>
<feature type="compositionally biased region" description="Acidic residues" evidence="7">
    <location>
        <begin position="531"/>
        <end position="546"/>
    </location>
</feature>
<keyword evidence="3 8" id="KW-0812">Transmembrane</keyword>
<dbReference type="AlphaFoldDB" id="A0AAV6X3F3"/>
<name>A0AAV6X3F3_9LAMI</name>
<dbReference type="GO" id="GO:0022857">
    <property type="term" value="F:transmembrane transporter activity"/>
    <property type="evidence" value="ECO:0007669"/>
    <property type="project" value="InterPro"/>
</dbReference>
<protein>
    <submittedName>
        <fullName evidence="9">Uncharacterized protein</fullName>
    </submittedName>
</protein>
<dbReference type="SUPFAM" id="SSF103473">
    <property type="entry name" value="MFS general substrate transporter"/>
    <property type="match status" value="1"/>
</dbReference>
<keyword evidence="4 8" id="KW-1133">Transmembrane helix</keyword>
<evidence type="ECO:0000256" key="2">
    <source>
        <dbReference type="ARBA" id="ARBA00005982"/>
    </source>
</evidence>
<feature type="transmembrane region" description="Helical" evidence="8">
    <location>
        <begin position="327"/>
        <end position="348"/>
    </location>
</feature>
<evidence type="ECO:0000256" key="6">
    <source>
        <dbReference type="ARBA" id="ARBA00044504"/>
    </source>
</evidence>
<dbReference type="Gene3D" id="1.20.1250.20">
    <property type="entry name" value="MFS general substrate transporter like domains"/>
    <property type="match status" value="1"/>
</dbReference>
<dbReference type="InterPro" id="IPR036259">
    <property type="entry name" value="MFS_trans_sf"/>
</dbReference>
<feature type="transmembrane region" description="Helical" evidence="8">
    <location>
        <begin position="33"/>
        <end position="55"/>
    </location>
</feature>
<feature type="transmembrane region" description="Helical" evidence="8">
    <location>
        <begin position="176"/>
        <end position="201"/>
    </location>
</feature>
<feature type="transmembrane region" description="Helical" evidence="8">
    <location>
        <begin position="67"/>
        <end position="86"/>
    </location>
</feature>
<evidence type="ECO:0000313" key="10">
    <source>
        <dbReference type="Proteomes" id="UP000826271"/>
    </source>
</evidence>
<feature type="region of interest" description="Disordered" evidence="7">
    <location>
        <begin position="531"/>
        <end position="550"/>
    </location>
</feature>
<feature type="transmembrane region" description="Helical" evidence="8">
    <location>
        <begin position="113"/>
        <end position="138"/>
    </location>
</feature>
<feature type="transmembrane region" description="Helical" evidence="8">
    <location>
        <begin position="502"/>
        <end position="524"/>
    </location>
</feature>
<feature type="transmembrane region" description="Helical" evidence="8">
    <location>
        <begin position="424"/>
        <end position="443"/>
    </location>
</feature>
<feature type="transmembrane region" description="Helical" evidence="8">
    <location>
        <begin position="369"/>
        <end position="390"/>
    </location>
</feature>
<evidence type="ECO:0000256" key="4">
    <source>
        <dbReference type="ARBA" id="ARBA00022989"/>
    </source>
</evidence>
<evidence type="ECO:0000256" key="5">
    <source>
        <dbReference type="ARBA" id="ARBA00023136"/>
    </source>
</evidence>
<dbReference type="GO" id="GO:0016020">
    <property type="term" value="C:membrane"/>
    <property type="evidence" value="ECO:0007669"/>
    <property type="project" value="UniProtKB-SubCell"/>
</dbReference>
<dbReference type="Pfam" id="PF00854">
    <property type="entry name" value="PTR2"/>
    <property type="match status" value="1"/>
</dbReference>
<reference evidence="9" key="1">
    <citation type="submission" date="2019-10" db="EMBL/GenBank/DDBJ databases">
        <authorList>
            <person name="Zhang R."/>
            <person name="Pan Y."/>
            <person name="Wang J."/>
            <person name="Ma R."/>
            <person name="Yu S."/>
        </authorList>
    </citation>
    <scope>NUCLEOTIDE SEQUENCE</scope>
    <source>
        <strain evidence="9">LA-IB0</strain>
        <tissue evidence="9">Leaf</tissue>
    </source>
</reference>
<feature type="transmembrane region" description="Helical" evidence="8">
    <location>
        <begin position="455"/>
        <end position="477"/>
    </location>
</feature>
<dbReference type="EMBL" id="WHWC01000009">
    <property type="protein sequence ID" value="KAG8377008.1"/>
    <property type="molecule type" value="Genomic_DNA"/>
</dbReference>
<feature type="transmembrane region" description="Helical" evidence="8">
    <location>
        <begin position="207"/>
        <end position="228"/>
    </location>
</feature>
<accession>A0AAV6X3F3</accession>
<organism evidence="9 10">
    <name type="scientific">Buddleja alternifolia</name>
    <dbReference type="NCBI Taxonomy" id="168488"/>
    <lineage>
        <taxon>Eukaryota</taxon>
        <taxon>Viridiplantae</taxon>
        <taxon>Streptophyta</taxon>
        <taxon>Embryophyta</taxon>
        <taxon>Tracheophyta</taxon>
        <taxon>Spermatophyta</taxon>
        <taxon>Magnoliopsida</taxon>
        <taxon>eudicotyledons</taxon>
        <taxon>Gunneridae</taxon>
        <taxon>Pentapetalae</taxon>
        <taxon>asterids</taxon>
        <taxon>lamiids</taxon>
        <taxon>Lamiales</taxon>
        <taxon>Scrophulariaceae</taxon>
        <taxon>Buddlejeae</taxon>
        <taxon>Buddleja</taxon>
    </lineage>
</organism>
<evidence type="ECO:0000256" key="7">
    <source>
        <dbReference type="SAM" id="MobiDB-lite"/>
    </source>
</evidence>
<comment type="similarity">
    <text evidence="2">Belongs to the major facilitator superfamily. Proton-dependent oligopeptide transporter (POT/PTR) (TC 2.A.17) family.</text>
</comment>
<evidence type="ECO:0000256" key="1">
    <source>
        <dbReference type="ARBA" id="ARBA00004141"/>
    </source>
</evidence>
<evidence type="ECO:0000313" key="9">
    <source>
        <dbReference type="EMBL" id="KAG8377008.1"/>
    </source>
</evidence>
<evidence type="ECO:0000256" key="8">
    <source>
        <dbReference type="SAM" id="Phobius"/>
    </source>
</evidence>
<keyword evidence="5 8" id="KW-0472">Membrane</keyword>
<proteinExistence type="inferred from homology"/>
<sequence>MAIGRAIVLVWADIMALYTLFIMMVYLTDVWKLGFSHAAAIINVFWGLSLALPLLLKFIVDTISGNFWMLLISSMAYCAGMGFLTMSTPPVLANAMGTCSEYKPECVGEGQKMLFYTALALISLGLSGHLTCFGSFVAEQVIITIDNLFQEMDNMFEQMSDIMNNDNMFRSICCMWFRTLCSAYFVIIMVFAAITAVTYINPWSLRFGIPAICTVAATLIFLTGVCSYKYVKPQGSPITNIFRVFVASATKLFDKCFDKAAIVLPTQPFEEQKKNRWRLCTVTEVEETKTIIRMIPISMTLIMCGVVISIGFTYFVEQVNHLNPKFIFFKVPLPVFLGVYQLAQGVGCSSYQFVQSLANCFCKSRARKYAPSIGMGVSMVLAILCCITAAKVENRRLGVVQKHGLVDKPDERVPMSMFWMLPQFILLGMFYGLLEISTICFFIDQYPVSINSLYLPFVVIGLFGLGILGSVLSVYVVGKVSERGGNMNWFQHNLNGSRVDKYYWTLAWLMAVNLAIFIVVAIIYQYKESETEDEEDDGGEEDEEGGIQEPYSGEVAECCCCCG</sequence>
<feature type="transmembrane region" description="Helical" evidence="8">
    <location>
        <begin position="7"/>
        <end position="27"/>
    </location>
</feature>
<dbReference type="Proteomes" id="UP000826271">
    <property type="component" value="Unassembled WGS sequence"/>
</dbReference>
<dbReference type="PANTHER" id="PTHR11654">
    <property type="entry name" value="OLIGOPEPTIDE TRANSPORTER-RELATED"/>
    <property type="match status" value="1"/>
</dbReference>
<evidence type="ECO:0000256" key="3">
    <source>
        <dbReference type="ARBA" id="ARBA00022692"/>
    </source>
</evidence>
<comment type="subcellular location">
    <subcellularLocation>
        <location evidence="1">Membrane</location>
        <topology evidence="1">Multi-pass membrane protein</topology>
    </subcellularLocation>
</comment>